<proteinExistence type="predicted"/>
<evidence type="ECO:0000313" key="2">
    <source>
        <dbReference type="EMBL" id="GFS70507.1"/>
    </source>
</evidence>
<keyword evidence="3" id="KW-1185">Reference proteome</keyword>
<evidence type="ECO:0000256" key="1">
    <source>
        <dbReference type="SAM" id="MobiDB-lite"/>
    </source>
</evidence>
<protein>
    <submittedName>
        <fullName evidence="2">Uncharacterized protein</fullName>
    </submittedName>
</protein>
<accession>A0A8X6MP36</accession>
<evidence type="ECO:0000313" key="3">
    <source>
        <dbReference type="Proteomes" id="UP000887013"/>
    </source>
</evidence>
<reference evidence="2" key="1">
    <citation type="submission" date="2020-08" db="EMBL/GenBank/DDBJ databases">
        <title>Multicomponent nature underlies the extraordinary mechanical properties of spider dragline silk.</title>
        <authorList>
            <person name="Kono N."/>
            <person name="Nakamura H."/>
            <person name="Mori M."/>
            <person name="Yoshida Y."/>
            <person name="Ohtoshi R."/>
            <person name="Malay A.D."/>
            <person name="Moran D.A.P."/>
            <person name="Tomita M."/>
            <person name="Numata K."/>
            <person name="Arakawa K."/>
        </authorList>
    </citation>
    <scope>NUCLEOTIDE SEQUENCE</scope>
</reference>
<organism evidence="2 3">
    <name type="scientific">Nephila pilipes</name>
    <name type="common">Giant wood spider</name>
    <name type="synonym">Nephila maculata</name>
    <dbReference type="NCBI Taxonomy" id="299642"/>
    <lineage>
        <taxon>Eukaryota</taxon>
        <taxon>Metazoa</taxon>
        <taxon>Ecdysozoa</taxon>
        <taxon>Arthropoda</taxon>
        <taxon>Chelicerata</taxon>
        <taxon>Arachnida</taxon>
        <taxon>Araneae</taxon>
        <taxon>Araneomorphae</taxon>
        <taxon>Entelegynae</taxon>
        <taxon>Araneoidea</taxon>
        <taxon>Nephilidae</taxon>
        <taxon>Nephila</taxon>
    </lineage>
</organism>
<name>A0A8X6MP36_NEPPI</name>
<gene>
    <name evidence="2" type="ORF">NPIL_446721</name>
</gene>
<comment type="caution">
    <text evidence="2">The sequence shown here is derived from an EMBL/GenBank/DDBJ whole genome shotgun (WGS) entry which is preliminary data.</text>
</comment>
<dbReference type="Proteomes" id="UP000887013">
    <property type="component" value="Unassembled WGS sequence"/>
</dbReference>
<feature type="region of interest" description="Disordered" evidence="1">
    <location>
        <begin position="1"/>
        <end position="29"/>
    </location>
</feature>
<dbReference type="AlphaFoldDB" id="A0A8X6MP36"/>
<dbReference type="EMBL" id="BMAW01000742">
    <property type="protein sequence ID" value="GFS70507.1"/>
    <property type="molecule type" value="Genomic_DNA"/>
</dbReference>
<sequence>MNGNGNLLCKSSGASSVGAFSPGARQPATAGEGWRFVRRLPVCAYRSLTEAAATGQQLREVVKRGEAGMKRGSSGGAVWRYTRVKRRLKAY</sequence>